<dbReference type="PANTHER" id="PTHR43420">
    <property type="entry name" value="ACETYLTRANSFERASE"/>
    <property type="match status" value="1"/>
</dbReference>
<evidence type="ECO:0000313" key="4">
    <source>
        <dbReference type="EMBL" id="MED4403450.1"/>
    </source>
</evidence>
<keyword evidence="1" id="KW-0808">Transferase</keyword>
<dbReference type="Gene3D" id="3.40.630.30">
    <property type="match status" value="1"/>
</dbReference>
<dbReference type="PROSITE" id="PS51186">
    <property type="entry name" value="GNAT"/>
    <property type="match status" value="1"/>
</dbReference>
<dbReference type="RefSeq" id="WP_066228349.1">
    <property type="nucleotide sequence ID" value="NZ_JARTFQ010000001.1"/>
</dbReference>
<evidence type="ECO:0000259" key="3">
    <source>
        <dbReference type="PROSITE" id="PS51186"/>
    </source>
</evidence>
<comment type="caution">
    <text evidence="4">The sequence shown here is derived from an EMBL/GenBank/DDBJ whole genome shotgun (WGS) entry which is preliminary data.</text>
</comment>
<evidence type="ECO:0000256" key="1">
    <source>
        <dbReference type="ARBA" id="ARBA00022679"/>
    </source>
</evidence>
<organism evidence="4 5">
    <name type="scientific">Metabacillus fastidiosus</name>
    <dbReference type="NCBI Taxonomy" id="1458"/>
    <lineage>
        <taxon>Bacteria</taxon>
        <taxon>Bacillati</taxon>
        <taxon>Bacillota</taxon>
        <taxon>Bacilli</taxon>
        <taxon>Bacillales</taxon>
        <taxon>Bacillaceae</taxon>
        <taxon>Metabacillus</taxon>
    </lineage>
</organism>
<gene>
    <name evidence="4" type="ORF">P9271_19255</name>
</gene>
<reference evidence="4 5" key="1">
    <citation type="submission" date="2023-03" db="EMBL/GenBank/DDBJ databases">
        <title>Bacillus Genome Sequencing.</title>
        <authorList>
            <person name="Dunlap C."/>
        </authorList>
    </citation>
    <scope>NUCLEOTIDE SEQUENCE [LARGE SCALE GENOMIC DNA]</scope>
    <source>
        <strain evidence="4 5">NRS-1717</strain>
    </source>
</reference>
<evidence type="ECO:0000256" key="2">
    <source>
        <dbReference type="ARBA" id="ARBA00023315"/>
    </source>
</evidence>
<dbReference type="Pfam" id="PF00583">
    <property type="entry name" value="Acetyltransf_1"/>
    <property type="match status" value="1"/>
</dbReference>
<dbReference type="PANTHER" id="PTHR43420:SF47">
    <property type="entry name" value="N-ACETYLTRANSFERASE DOMAIN-CONTAINING PROTEIN"/>
    <property type="match status" value="1"/>
</dbReference>
<dbReference type="Proteomes" id="UP001342826">
    <property type="component" value="Unassembled WGS sequence"/>
</dbReference>
<dbReference type="CDD" id="cd04301">
    <property type="entry name" value="NAT_SF"/>
    <property type="match status" value="1"/>
</dbReference>
<keyword evidence="2" id="KW-0012">Acyltransferase</keyword>
<dbReference type="SUPFAM" id="SSF55729">
    <property type="entry name" value="Acyl-CoA N-acyltransferases (Nat)"/>
    <property type="match status" value="1"/>
</dbReference>
<dbReference type="GeneID" id="301140787"/>
<evidence type="ECO:0000313" key="5">
    <source>
        <dbReference type="Proteomes" id="UP001342826"/>
    </source>
</evidence>
<dbReference type="InterPro" id="IPR000182">
    <property type="entry name" value="GNAT_dom"/>
</dbReference>
<dbReference type="InterPro" id="IPR016181">
    <property type="entry name" value="Acyl_CoA_acyltransferase"/>
</dbReference>
<dbReference type="InterPro" id="IPR050680">
    <property type="entry name" value="YpeA/RimI_acetyltransf"/>
</dbReference>
<dbReference type="EMBL" id="JARTFS010000016">
    <property type="protein sequence ID" value="MED4403450.1"/>
    <property type="molecule type" value="Genomic_DNA"/>
</dbReference>
<sequence length="169" mass="19656">MSNQILISELVDEEREIVRSLLIESYQQYEEEYSAPELWQEYLENIRSSVDNPYIDKIFVAKDGEEILGTIQIFKSSEEAYGKPELQIFSPIIRLLAVHPNARSRGVAQQLLDTSINYAKSIGAVSLFLHTSNKMQKAIRLYEWLGFKRDKEKEFEGKDVLVMCYRLDL</sequence>
<accession>A0ABU6P301</accession>
<proteinExistence type="predicted"/>
<keyword evidence="5" id="KW-1185">Reference proteome</keyword>
<protein>
    <submittedName>
        <fullName evidence="4">GNAT family N-acetyltransferase</fullName>
    </submittedName>
</protein>
<name>A0ABU6P301_9BACI</name>
<feature type="domain" description="N-acetyltransferase" evidence="3">
    <location>
        <begin position="5"/>
        <end position="168"/>
    </location>
</feature>